<proteinExistence type="predicted"/>
<evidence type="ECO:0000256" key="1">
    <source>
        <dbReference type="SAM" id="MobiDB-lite"/>
    </source>
</evidence>
<dbReference type="AlphaFoldDB" id="A0AAV9GLX9"/>
<dbReference type="EMBL" id="MU865943">
    <property type="protein sequence ID" value="KAK4448445.1"/>
    <property type="molecule type" value="Genomic_DNA"/>
</dbReference>
<sequence>MLPTSESAMAKPTTRAYLHSVPEEILERIVSELLNFTESDSESDSSSDSSSDPKSPATPDPEQSKRSVLDFRLASRPMSRIAVPMMARHYFRHRRIALEPGGASINTLIEIARCPEFGNSVQSLSISIDAPACLATNKAVMNTWLATDINPVVSDLVAGYSCSLSQLFAALPNLKDMVVLGRHAWLTAAMREVILALSSADANLSDLHIFVSGLGSDLLDLEVEVDGFKLDKLCFWDLATPTKRMLVPGRSAVVDAGAHGILSFLRLFPMVREVTLRHDTAQHDNAADNPDRRYFAELSNHLRFPALERLEIGQIICDQTILFNLLHAHKTTLKHVTLRSVWMQSGNWKDFIMDVCSQLSVTTLTILRCRGPRALAVGIRRDRDVDFASTFVLNLHPSEGLTCDGVREFVIQEVEDPDSD</sequence>
<evidence type="ECO:0008006" key="4">
    <source>
        <dbReference type="Google" id="ProtNLM"/>
    </source>
</evidence>
<feature type="region of interest" description="Disordered" evidence="1">
    <location>
        <begin position="37"/>
        <end position="66"/>
    </location>
</feature>
<accession>A0AAV9GLX9</accession>
<comment type="caution">
    <text evidence="2">The sequence shown here is derived from an EMBL/GenBank/DDBJ whole genome shotgun (WGS) entry which is preliminary data.</text>
</comment>
<dbReference type="Proteomes" id="UP001321760">
    <property type="component" value="Unassembled WGS sequence"/>
</dbReference>
<reference evidence="2" key="2">
    <citation type="submission" date="2023-05" db="EMBL/GenBank/DDBJ databases">
        <authorList>
            <consortium name="Lawrence Berkeley National Laboratory"/>
            <person name="Steindorff A."/>
            <person name="Hensen N."/>
            <person name="Bonometti L."/>
            <person name="Westerberg I."/>
            <person name="Brannstrom I.O."/>
            <person name="Guillou S."/>
            <person name="Cros-Aarteil S."/>
            <person name="Calhoun S."/>
            <person name="Haridas S."/>
            <person name="Kuo A."/>
            <person name="Mondo S."/>
            <person name="Pangilinan J."/>
            <person name="Riley R."/>
            <person name="Labutti K."/>
            <person name="Andreopoulos B."/>
            <person name="Lipzen A."/>
            <person name="Chen C."/>
            <person name="Yanf M."/>
            <person name="Daum C."/>
            <person name="Ng V."/>
            <person name="Clum A."/>
            <person name="Ohm R."/>
            <person name="Martin F."/>
            <person name="Silar P."/>
            <person name="Natvig D."/>
            <person name="Lalanne C."/>
            <person name="Gautier V."/>
            <person name="Ament-Velasquez S.L."/>
            <person name="Kruys A."/>
            <person name="Hutchinson M.I."/>
            <person name="Powell A.J."/>
            <person name="Barry K."/>
            <person name="Miller A.N."/>
            <person name="Grigoriev I.V."/>
            <person name="Debuchy R."/>
            <person name="Gladieux P."/>
            <person name="Thoren M.H."/>
            <person name="Johannesson H."/>
        </authorList>
    </citation>
    <scope>NUCLEOTIDE SEQUENCE</scope>
    <source>
        <strain evidence="2">PSN243</strain>
    </source>
</reference>
<reference evidence="2" key="1">
    <citation type="journal article" date="2023" name="Mol. Phylogenet. Evol.">
        <title>Genome-scale phylogeny and comparative genomics of the fungal order Sordariales.</title>
        <authorList>
            <person name="Hensen N."/>
            <person name="Bonometti L."/>
            <person name="Westerberg I."/>
            <person name="Brannstrom I.O."/>
            <person name="Guillou S."/>
            <person name="Cros-Aarteil S."/>
            <person name="Calhoun S."/>
            <person name="Haridas S."/>
            <person name="Kuo A."/>
            <person name="Mondo S."/>
            <person name="Pangilinan J."/>
            <person name="Riley R."/>
            <person name="LaButti K."/>
            <person name="Andreopoulos B."/>
            <person name="Lipzen A."/>
            <person name="Chen C."/>
            <person name="Yan M."/>
            <person name="Daum C."/>
            <person name="Ng V."/>
            <person name="Clum A."/>
            <person name="Steindorff A."/>
            <person name="Ohm R.A."/>
            <person name="Martin F."/>
            <person name="Silar P."/>
            <person name="Natvig D.O."/>
            <person name="Lalanne C."/>
            <person name="Gautier V."/>
            <person name="Ament-Velasquez S.L."/>
            <person name="Kruys A."/>
            <person name="Hutchinson M.I."/>
            <person name="Powell A.J."/>
            <person name="Barry K."/>
            <person name="Miller A.N."/>
            <person name="Grigoriev I.V."/>
            <person name="Debuchy R."/>
            <person name="Gladieux P."/>
            <person name="Hiltunen Thoren M."/>
            <person name="Johannesson H."/>
        </authorList>
    </citation>
    <scope>NUCLEOTIDE SEQUENCE</scope>
    <source>
        <strain evidence="2">PSN243</strain>
    </source>
</reference>
<organism evidence="2 3">
    <name type="scientific">Podospora aff. communis PSN243</name>
    <dbReference type="NCBI Taxonomy" id="3040156"/>
    <lineage>
        <taxon>Eukaryota</taxon>
        <taxon>Fungi</taxon>
        <taxon>Dikarya</taxon>
        <taxon>Ascomycota</taxon>
        <taxon>Pezizomycotina</taxon>
        <taxon>Sordariomycetes</taxon>
        <taxon>Sordariomycetidae</taxon>
        <taxon>Sordariales</taxon>
        <taxon>Podosporaceae</taxon>
        <taxon>Podospora</taxon>
    </lineage>
</organism>
<evidence type="ECO:0000313" key="3">
    <source>
        <dbReference type="Proteomes" id="UP001321760"/>
    </source>
</evidence>
<keyword evidence="3" id="KW-1185">Reference proteome</keyword>
<protein>
    <recommendedName>
        <fullName evidence="4">F-box domain-containing protein</fullName>
    </recommendedName>
</protein>
<name>A0AAV9GLX9_9PEZI</name>
<evidence type="ECO:0000313" key="2">
    <source>
        <dbReference type="EMBL" id="KAK4448445.1"/>
    </source>
</evidence>
<gene>
    <name evidence="2" type="ORF">QBC34DRAFT_495403</name>
</gene>